<gene>
    <name evidence="3" type="ORF">OS493_012526</name>
</gene>
<evidence type="ECO:0000313" key="4">
    <source>
        <dbReference type="Proteomes" id="UP001163046"/>
    </source>
</evidence>
<keyword evidence="4" id="KW-1185">Reference proteome</keyword>
<sequence>MTELSPVCHVTPFDNIKYGSVGVLLPNLECKVVDIENGNELGLNKEGEICVKGPTVMKGDIGHYDEDEHFFIVDRLKELIKYKGFQVPPAELESLLISHSAIEDAAVIGVPDARAGELPKAFVVKKANEEITEEEIVKYIEERVAPHKTLRVEWNSSIKYQDL</sequence>
<dbReference type="Pfam" id="PF13193">
    <property type="entry name" value="AMP-binding_C"/>
    <property type="match status" value="1"/>
</dbReference>
<dbReference type="Proteomes" id="UP001163046">
    <property type="component" value="Unassembled WGS sequence"/>
</dbReference>
<dbReference type="EMBL" id="MU826355">
    <property type="protein sequence ID" value="KAJ7379780.1"/>
    <property type="molecule type" value="Genomic_DNA"/>
</dbReference>
<dbReference type="Gene3D" id="3.30.300.30">
    <property type="match status" value="1"/>
</dbReference>
<name>A0A9W9ZEF4_9CNID</name>
<reference evidence="3" key="1">
    <citation type="submission" date="2023-01" db="EMBL/GenBank/DDBJ databases">
        <title>Genome assembly of the deep-sea coral Lophelia pertusa.</title>
        <authorList>
            <person name="Herrera S."/>
            <person name="Cordes E."/>
        </authorList>
    </citation>
    <scope>NUCLEOTIDE SEQUENCE</scope>
    <source>
        <strain evidence="3">USNM1676648</strain>
        <tissue evidence="3">Polyp</tissue>
    </source>
</reference>
<dbReference type="OrthoDB" id="10253869at2759"/>
<feature type="domain" description="AMP-dependent synthetase/ligase" evidence="1">
    <location>
        <begin position="1"/>
        <end position="59"/>
    </location>
</feature>
<dbReference type="PANTHER" id="PTHR24096">
    <property type="entry name" value="LONG-CHAIN-FATTY-ACID--COA LIGASE"/>
    <property type="match status" value="1"/>
</dbReference>
<dbReference type="SUPFAM" id="SSF56801">
    <property type="entry name" value="Acetyl-CoA synthetase-like"/>
    <property type="match status" value="1"/>
</dbReference>
<dbReference type="InterPro" id="IPR025110">
    <property type="entry name" value="AMP-bd_C"/>
</dbReference>
<feature type="domain" description="AMP-binding enzyme C-terminal" evidence="2">
    <location>
        <begin position="91"/>
        <end position="151"/>
    </location>
</feature>
<evidence type="ECO:0000259" key="1">
    <source>
        <dbReference type="Pfam" id="PF00501"/>
    </source>
</evidence>
<dbReference type="InterPro" id="IPR042099">
    <property type="entry name" value="ANL_N_sf"/>
</dbReference>
<organism evidence="3 4">
    <name type="scientific">Desmophyllum pertusum</name>
    <dbReference type="NCBI Taxonomy" id="174260"/>
    <lineage>
        <taxon>Eukaryota</taxon>
        <taxon>Metazoa</taxon>
        <taxon>Cnidaria</taxon>
        <taxon>Anthozoa</taxon>
        <taxon>Hexacorallia</taxon>
        <taxon>Scleractinia</taxon>
        <taxon>Caryophylliina</taxon>
        <taxon>Caryophylliidae</taxon>
        <taxon>Desmophyllum</taxon>
    </lineage>
</organism>
<dbReference type="InterPro" id="IPR000873">
    <property type="entry name" value="AMP-dep_synth/lig_dom"/>
</dbReference>
<protein>
    <submittedName>
        <fullName evidence="3">Uncharacterized protein</fullName>
    </submittedName>
</protein>
<evidence type="ECO:0000313" key="3">
    <source>
        <dbReference type="EMBL" id="KAJ7379780.1"/>
    </source>
</evidence>
<dbReference type="GO" id="GO:0016405">
    <property type="term" value="F:CoA-ligase activity"/>
    <property type="evidence" value="ECO:0007669"/>
    <property type="project" value="TreeGrafter"/>
</dbReference>
<dbReference type="Gene3D" id="3.40.50.12780">
    <property type="entry name" value="N-terminal domain of ligase-like"/>
    <property type="match status" value="1"/>
</dbReference>
<accession>A0A9W9ZEF4</accession>
<dbReference type="AlphaFoldDB" id="A0A9W9ZEF4"/>
<dbReference type="Pfam" id="PF00501">
    <property type="entry name" value="AMP-binding"/>
    <property type="match status" value="1"/>
</dbReference>
<dbReference type="InterPro" id="IPR045851">
    <property type="entry name" value="AMP-bd_C_sf"/>
</dbReference>
<evidence type="ECO:0000259" key="2">
    <source>
        <dbReference type="Pfam" id="PF13193"/>
    </source>
</evidence>
<proteinExistence type="predicted"/>
<dbReference type="PANTHER" id="PTHR24096:SF422">
    <property type="entry name" value="BCDNA.GH02901"/>
    <property type="match status" value="1"/>
</dbReference>
<comment type="caution">
    <text evidence="3">The sequence shown here is derived from an EMBL/GenBank/DDBJ whole genome shotgun (WGS) entry which is preliminary data.</text>
</comment>